<evidence type="ECO:0000313" key="2">
    <source>
        <dbReference type="EMBL" id="KAJ8599029.1"/>
    </source>
</evidence>
<dbReference type="AlphaFoldDB" id="A0AAD7U855"/>
<protein>
    <recommendedName>
        <fullName evidence="1">Beta-lactamase-related domain-containing protein</fullName>
    </recommendedName>
</protein>
<name>A0AAD7U855_9STRA</name>
<evidence type="ECO:0000259" key="1">
    <source>
        <dbReference type="Pfam" id="PF00144"/>
    </source>
</evidence>
<reference evidence="2" key="1">
    <citation type="submission" date="2023-01" db="EMBL/GenBank/DDBJ databases">
        <title>Metagenome sequencing of chrysophaentin producing Chrysophaeum taylorii.</title>
        <authorList>
            <person name="Davison J."/>
            <person name="Bewley C."/>
        </authorList>
    </citation>
    <scope>NUCLEOTIDE SEQUENCE</scope>
    <source>
        <strain evidence="2">NIES-1699</strain>
    </source>
</reference>
<dbReference type="Pfam" id="PF00144">
    <property type="entry name" value="Beta-lactamase"/>
    <property type="match status" value="1"/>
</dbReference>
<dbReference type="InterPro" id="IPR001466">
    <property type="entry name" value="Beta-lactam-related"/>
</dbReference>
<dbReference type="PANTHER" id="PTHR43283:SF3">
    <property type="entry name" value="BETA-LACTAMASE FAMILY PROTEIN (AFU_ORTHOLOGUE AFUA_5G07500)"/>
    <property type="match status" value="1"/>
</dbReference>
<dbReference type="Proteomes" id="UP001230188">
    <property type="component" value="Unassembled WGS sequence"/>
</dbReference>
<keyword evidence="3" id="KW-1185">Reference proteome</keyword>
<proteinExistence type="predicted"/>
<comment type="caution">
    <text evidence="2">The sequence shown here is derived from an EMBL/GenBank/DDBJ whole genome shotgun (WGS) entry which is preliminary data.</text>
</comment>
<sequence>MTKVVTAVAILQLRDAGKFALDDRVSSLLDEWHDGAARPATVFDLLTHSAGLSYGFKNGDVAKQYRERGLELPHRITPHGDRDNSRFPTSSSLKEFCATLSRLPRALEPGREFSYSASFDVLGRIVEATSGTDLESYFREHIFEPLGMRDTSFVLSNDKQDRLAAFTPARRRA</sequence>
<gene>
    <name evidence="2" type="ORF">CTAYLR_007664</name>
</gene>
<organism evidence="2 3">
    <name type="scientific">Chrysophaeum taylorii</name>
    <dbReference type="NCBI Taxonomy" id="2483200"/>
    <lineage>
        <taxon>Eukaryota</taxon>
        <taxon>Sar</taxon>
        <taxon>Stramenopiles</taxon>
        <taxon>Ochrophyta</taxon>
        <taxon>Pelagophyceae</taxon>
        <taxon>Pelagomonadales</taxon>
        <taxon>Pelagomonadaceae</taxon>
        <taxon>Chrysophaeum</taxon>
    </lineage>
</organism>
<dbReference type="PANTHER" id="PTHR43283">
    <property type="entry name" value="BETA-LACTAMASE-RELATED"/>
    <property type="match status" value="1"/>
</dbReference>
<feature type="domain" description="Beta-lactamase-related" evidence="1">
    <location>
        <begin position="1"/>
        <end position="165"/>
    </location>
</feature>
<dbReference type="SUPFAM" id="SSF56601">
    <property type="entry name" value="beta-lactamase/transpeptidase-like"/>
    <property type="match status" value="1"/>
</dbReference>
<dbReference type="Gene3D" id="3.40.710.10">
    <property type="entry name" value="DD-peptidase/beta-lactamase superfamily"/>
    <property type="match status" value="1"/>
</dbReference>
<dbReference type="InterPro" id="IPR050789">
    <property type="entry name" value="Diverse_Enzym_Activities"/>
</dbReference>
<dbReference type="EMBL" id="JAQMWT010000594">
    <property type="protein sequence ID" value="KAJ8599029.1"/>
    <property type="molecule type" value="Genomic_DNA"/>
</dbReference>
<dbReference type="InterPro" id="IPR012338">
    <property type="entry name" value="Beta-lactam/transpept-like"/>
</dbReference>
<evidence type="ECO:0000313" key="3">
    <source>
        <dbReference type="Proteomes" id="UP001230188"/>
    </source>
</evidence>
<accession>A0AAD7U855</accession>